<dbReference type="AlphaFoldDB" id="A0A9W7W2S7"/>
<reference evidence="2 3" key="2">
    <citation type="journal article" date="2021" name="Curr. Genet.">
        <title>Genetic response to nitrogen starvation in the aggressive Eucalyptus foliar pathogen Teratosphaeria destructans.</title>
        <authorList>
            <person name="Havenga M."/>
            <person name="Wingfield B.D."/>
            <person name="Wingfield M.J."/>
            <person name="Dreyer L.L."/>
            <person name="Roets F."/>
            <person name="Aylward J."/>
        </authorList>
    </citation>
    <scope>NUCLEOTIDE SEQUENCE [LARGE SCALE GENOMIC DNA]</scope>
    <source>
        <strain evidence="2">CMW44962</strain>
    </source>
</reference>
<gene>
    <name evidence="2" type="ORF">Tdes44962_MAKER00436</name>
</gene>
<protein>
    <submittedName>
        <fullName evidence="2">Uncharacterized protein</fullName>
    </submittedName>
</protein>
<evidence type="ECO:0000313" key="2">
    <source>
        <dbReference type="EMBL" id="KAH9827710.1"/>
    </source>
</evidence>
<evidence type="ECO:0000256" key="1">
    <source>
        <dbReference type="SAM" id="MobiDB-lite"/>
    </source>
</evidence>
<dbReference type="EMBL" id="RIBY02001867">
    <property type="protein sequence ID" value="KAH9827710.1"/>
    <property type="molecule type" value="Genomic_DNA"/>
</dbReference>
<keyword evidence="3" id="KW-1185">Reference proteome</keyword>
<comment type="caution">
    <text evidence="2">The sequence shown here is derived from an EMBL/GenBank/DDBJ whole genome shotgun (WGS) entry which is preliminary data.</text>
</comment>
<evidence type="ECO:0000313" key="3">
    <source>
        <dbReference type="Proteomes" id="UP001138500"/>
    </source>
</evidence>
<dbReference type="Proteomes" id="UP001138500">
    <property type="component" value="Unassembled WGS sequence"/>
</dbReference>
<proteinExistence type="predicted"/>
<reference evidence="2 3" key="1">
    <citation type="journal article" date="2018" name="IMA Fungus">
        <title>IMA Genome-F 10: Nine draft genome sequences of Claviceps purpurea s.lat., including C. arundinis, C. humidiphila, and C. cf. spartinae, pseudomolecules for the pitch canker pathogen Fusarium circinatum, draft genome of Davidsoniella eucalypti, Grosmannia galeiformis, Quambalaria eucalypti, and Teratosphaeria destructans.</title>
        <authorList>
            <person name="Wingfield B.D."/>
            <person name="Liu M."/>
            <person name="Nguyen H.D."/>
            <person name="Lane F.A."/>
            <person name="Morgan S.W."/>
            <person name="De Vos L."/>
            <person name="Wilken P.M."/>
            <person name="Duong T.A."/>
            <person name="Aylward J."/>
            <person name="Coetzee M.P."/>
            <person name="Dadej K."/>
            <person name="De Beer Z.W."/>
            <person name="Findlay W."/>
            <person name="Havenga M."/>
            <person name="Kolarik M."/>
            <person name="Menzies J.G."/>
            <person name="Naidoo K."/>
            <person name="Pochopski O."/>
            <person name="Shoukouhi P."/>
            <person name="Santana Q.C."/>
            <person name="Seifert K.A."/>
            <person name="Soal N."/>
            <person name="Steenkamp E.T."/>
            <person name="Tatham C.T."/>
            <person name="van der Nest M.A."/>
            <person name="Wingfield M.J."/>
        </authorList>
    </citation>
    <scope>NUCLEOTIDE SEQUENCE [LARGE SCALE GENOMIC DNA]</scope>
    <source>
        <strain evidence="2">CMW44962</strain>
    </source>
</reference>
<accession>A0A9W7W2S7</accession>
<feature type="region of interest" description="Disordered" evidence="1">
    <location>
        <begin position="56"/>
        <end position="112"/>
    </location>
</feature>
<organism evidence="2 3">
    <name type="scientific">Teratosphaeria destructans</name>
    <dbReference type="NCBI Taxonomy" id="418781"/>
    <lineage>
        <taxon>Eukaryota</taxon>
        <taxon>Fungi</taxon>
        <taxon>Dikarya</taxon>
        <taxon>Ascomycota</taxon>
        <taxon>Pezizomycotina</taxon>
        <taxon>Dothideomycetes</taxon>
        <taxon>Dothideomycetidae</taxon>
        <taxon>Mycosphaerellales</taxon>
        <taxon>Teratosphaeriaceae</taxon>
        <taxon>Teratosphaeria</taxon>
    </lineage>
</organism>
<name>A0A9W7W2S7_9PEZI</name>
<sequence>MPPVIRAPSNKTRKPLIFGGAISDCQTGILLVLMPGCMGQSQRSVPLLSLLTVADASDDSPHDELSQAIRGRLQDGTNDHDAGTEENGSSSTDFVAIGYHSKRSKQTAADTY</sequence>